<sequence>MSNIIHFRPAEEHKIRFEKRMEKAIQMAIEVVHGSGVVVNNVVYTIDDVVTYLTTDQENREELVSLLTSLLNAKFGDEVDNGVRRLNRFLINGTRELAFQLAGDALKAPLGKGA</sequence>
<reference evidence="1 2" key="1">
    <citation type="submission" date="2014-06" db="EMBL/GenBank/DDBJ databases">
        <title>Whole Genome Sequences of Three Symbiotic Endozoicomonas Bacteria.</title>
        <authorList>
            <person name="Neave M.J."/>
            <person name="Apprill A."/>
            <person name="Voolstra C.R."/>
        </authorList>
    </citation>
    <scope>NUCLEOTIDE SEQUENCE [LARGE SCALE GENOMIC DNA]</scope>
    <source>
        <strain evidence="1 2">LMG 24815</strain>
    </source>
</reference>
<keyword evidence="2" id="KW-1185">Reference proteome</keyword>
<proteinExistence type="predicted"/>
<gene>
    <name evidence="1" type="ORF">GZ77_20655</name>
</gene>
<name>A0A081N332_9GAMM</name>
<dbReference type="EMBL" id="JOKG01000004">
    <property type="protein sequence ID" value="KEQ12855.1"/>
    <property type="molecule type" value="Genomic_DNA"/>
</dbReference>
<evidence type="ECO:0000313" key="2">
    <source>
        <dbReference type="Proteomes" id="UP000028006"/>
    </source>
</evidence>
<protein>
    <submittedName>
        <fullName evidence="1">Uncharacterized protein</fullName>
    </submittedName>
</protein>
<dbReference type="AlphaFoldDB" id="A0A081N332"/>
<dbReference type="Proteomes" id="UP000028006">
    <property type="component" value="Unassembled WGS sequence"/>
</dbReference>
<accession>A0A081N332</accession>
<dbReference type="RefSeq" id="WP_034878262.1">
    <property type="nucleotide sequence ID" value="NZ_JOKG01000004.1"/>
</dbReference>
<comment type="caution">
    <text evidence="1">The sequence shown here is derived from an EMBL/GenBank/DDBJ whole genome shotgun (WGS) entry which is preliminary data.</text>
</comment>
<evidence type="ECO:0000313" key="1">
    <source>
        <dbReference type="EMBL" id="KEQ12855.1"/>
    </source>
</evidence>
<organism evidence="1 2">
    <name type="scientific">Endozoicomonas montiporae</name>
    <dbReference type="NCBI Taxonomy" id="1027273"/>
    <lineage>
        <taxon>Bacteria</taxon>
        <taxon>Pseudomonadati</taxon>
        <taxon>Pseudomonadota</taxon>
        <taxon>Gammaproteobacteria</taxon>
        <taxon>Oceanospirillales</taxon>
        <taxon>Endozoicomonadaceae</taxon>
        <taxon>Endozoicomonas</taxon>
    </lineage>
</organism>